<feature type="transmembrane region" description="Helical" evidence="1">
    <location>
        <begin position="935"/>
        <end position="954"/>
    </location>
</feature>
<evidence type="ECO:0000313" key="3">
    <source>
        <dbReference type="Proteomes" id="UP000008206"/>
    </source>
</evidence>
<feature type="transmembrane region" description="Helical" evidence="1">
    <location>
        <begin position="902"/>
        <end position="923"/>
    </location>
</feature>
<feature type="transmembrane region" description="Helical" evidence="1">
    <location>
        <begin position="966"/>
        <end position="989"/>
    </location>
</feature>
<keyword evidence="1" id="KW-0812">Transmembrane</keyword>
<keyword evidence="1" id="KW-0472">Membrane</keyword>
<dbReference type="InterPro" id="IPR013783">
    <property type="entry name" value="Ig-like_fold"/>
</dbReference>
<dbReference type="HOGENOM" id="CLU_261140_0_0_3"/>
<dbReference type="EMBL" id="CP002199">
    <property type="protein sequence ID" value="ADN17481.1"/>
    <property type="molecule type" value="Genomic_DNA"/>
</dbReference>
<feature type="transmembrane region" description="Helical" evidence="1">
    <location>
        <begin position="755"/>
        <end position="776"/>
    </location>
</feature>
<name>E0UKK1_GLOV7</name>
<protein>
    <submittedName>
        <fullName evidence="2">Uncharacterized protein</fullName>
    </submittedName>
</protein>
<keyword evidence="1" id="KW-1133">Transmembrane helix</keyword>
<dbReference type="Proteomes" id="UP000008206">
    <property type="component" value="Plasmid Cy782201"/>
</dbReference>
<dbReference type="RefSeq" id="WP_013334231.1">
    <property type="nucleotide sequence ID" value="NC_014533.1"/>
</dbReference>
<accession>E0UKK1</accession>
<reference evidence="3" key="1">
    <citation type="journal article" date="2011" name="MBio">
        <title>Novel metabolic attributes of the genus Cyanothece, comprising a group of unicellular nitrogen-fixing Cyanobacteria.</title>
        <authorList>
            <person name="Bandyopadhyay A."/>
            <person name="Elvitigala T."/>
            <person name="Welsh E."/>
            <person name="Stockel J."/>
            <person name="Liberton M."/>
            <person name="Min H."/>
            <person name="Sherman L.A."/>
            <person name="Pakrasi H.B."/>
        </authorList>
    </citation>
    <scope>NUCLEOTIDE SEQUENCE [LARGE SCALE GENOMIC DNA]</scope>
    <source>
        <strain evidence="3">PCC 7822</strain>
        <plasmid evidence="3">Cy782201</plasmid>
    </source>
</reference>
<geneLocation type="plasmid" evidence="2 3">
    <name>Cy782201</name>
</geneLocation>
<dbReference type="Gene3D" id="2.60.40.10">
    <property type="entry name" value="Immunoglobulins"/>
    <property type="match status" value="1"/>
</dbReference>
<evidence type="ECO:0000256" key="1">
    <source>
        <dbReference type="SAM" id="Phobius"/>
    </source>
</evidence>
<dbReference type="OrthoDB" id="9255473at2"/>
<keyword evidence="3" id="KW-1185">Reference proteome</keyword>
<proteinExistence type="predicted"/>
<dbReference type="KEGG" id="cyj:Cyan7822_5614"/>
<keyword evidence="2" id="KW-0614">Plasmid</keyword>
<sequence>MVTSINRSRSEFHDLVITRMDAPGNPNYAIPKRVMLIRPNPLDESNDLLFIDQVPVPRDAWTYDAHDKTLRWQGLFGGGQLHLYASGRGAVGVIGGADRAISVRAGARAQFICSVALNSGATYESQNNAIVGFTWDTSSPAWKSATWVQDRLLLTYTVTQGSSIEPPTFTWEFEDKQTESIPWEPSLGSFEASLSLGQQQGLMVWNLVFKSNVPPDQDIGLSSPEPDTVYPYWMQAREDAAASTINGVLQIDDLAPKGTLVGMQGKRVASMVAGYYHVSPDKAPFAVFDGRLHLNGKPVADSYMLGNTLYWRGLDRKHQKRLGLPAEGKLLFSKNGSLANDPHNTLTVRRLSANSTHNQIAKHCDLHPKIHDILLSQVASLADTSPNIYGLLAMTPFAQNTQGEWGDVVQSAVRQNLSEIMNSYISEDIWKLLFPNVNQPILSGELAEIANSPVSGIGDPTAWYKTLGTAVMTQGLANGSDSNTKNLNGPRAAAWLKQEVANSKVYQVHGQKLFQYQWGQRFPQTADYISDQITNAATYEATIDSQIKSSINDINTNVVADGSSPDLKQNLIKEVQAVGEYAKTNKLFWAFAYYTYNTAPAILANIAIQIGINTGSSDGTTLTRLFQQNITVLTALDPSGYFAQQYNKTINIFLATNILPSMYGFTGDAESFELIKEYLQTFVQQNIANEDQQIADAATQIKNILDEKDADEILKASIETLRTFAEAIQDTLALPYIANRWVNWFSSTFPRFSKIANIFGSVFIGGITGLAIFNLFSTYKSWDKLTAGEKAEVILDTVQLGLQILAAVVKRGVRLYAIFQVDGMSFWQRSAAVNRILVEGEASRLDEGLVNISNRTARWLGDTAGSIEMRDEITLLLNIGDNDLEEVSWTIRIFGRNLDEFIATRVGPILILAGIGLSIYFITTGETGVALGADIVNIVGGVLTLFALVGTWAVEGGLIVADGVLAGIIAFAGPLAIIAALVGVALVLYELFQKPPDPVKEFVDQYAKPAGFYVDSKASSIDYVIPYAAKEQNNLLMLGFTLSPDIFIDGIIFIPSGKIMIANADGSLSLGSATSLPDTVWQSQTDGLGMSQIFTLIEKDKTEGPIGVLLSLMSDYTVSFQPRMSSSQTKSQAASGKPTILTQTWLSHPQTHAVTTNDDTDLVSLDLKFQPVMPDQNGNYHPSQAGGWLITTTSGVGYSANQGSLFNLKMSGLAPNFMTMSDISFILNSTPSQQQKFGPRFGINPSTPFTYSLTGGLPSFLSFSKETGTFSPNGQTANQAIKSNNSLTISNALGNESVNFTITVA</sequence>
<organism evidence="2 3">
    <name type="scientific">Gloeothece verrucosa (strain PCC 7822)</name>
    <name type="common">Cyanothece sp. (strain PCC 7822)</name>
    <dbReference type="NCBI Taxonomy" id="497965"/>
    <lineage>
        <taxon>Bacteria</taxon>
        <taxon>Bacillati</taxon>
        <taxon>Cyanobacteriota</taxon>
        <taxon>Cyanophyceae</taxon>
        <taxon>Oscillatoriophycideae</taxon>
        <taxon>Chroococcales</taxon>
        <taxon>Aphanothecaceae</taxon>
        <taxon>Gloeothece</taxon>
        <taxon>Gloeothece verrucosa</taxon>
    </lineage>
</organism>
<gene>
    <name evidence="2" type="ordered locus">Cyan7822_5614</name>
</gene>
<dbReference type="Pfam" id="PF05345">
    <property type="entry name" value="He_PIG"/>
    <property type="match status" value="1"/>
</dbReference>
<evidence type="ECO:0000313" key="2">
    <source>
        <dbReference type="EMBL" id="ADN17481.1"/>
    </source>
</evidence>